<evidence type="ECO:0000256" key="8">
    <source>
        <dbReference type="ARBA" id="ARBA00066766"/>
    </source>
</evidence>
<evidence type="ECO:0000256" key="2">
    <source>
        <dbReference type="ARBA" id="ARBA00022763"/>
    </source>
</evidence>
<evidence type="ECO:0000313" key="11">
    <source>
        <dbReference type="Proteomes" id="UP000290365"/>
    </source>
</evidence>
<feature type="binding site" evidence="9">
    <location>
        <position position="189"/>
    </location>
    <ligand>
        <name>Zn(2+)</name>
        <dbReference type="ChEBI" id="CHEBI:29105"/>
    </ligand>
</feature>
<dbReference type="Pfam" id="PF03352">
    <property type="entry name" value="Adenine_glyco"/>
    <property type="match status" value="1"/>
</dbReference>
<reference evidence="10 11" key="1">
    <citation type="submission" date="2019-01" db="EMBL/GenBank/DDBJ databases">
        <title>Ktedonosporobacter rubrisoli SCAWS-G2.</title>
        <authorList>
            <person name="Huang Y."/>
            <person name="Yan B."/>
        </authorList>
    </citation>
    <scope>NUCLEOTIDE SEQUENCE [LARGE SCALE GENOMIC DNA]</scope>
    <source>
        <strain evidence="10 11">SCAWS-G2</strain>
    </source>
</reference>
<gene>
    <name evidence="10" type="ORF">EPA93_00385</name>
</gene>
<dbReference type="GO" id="GO:0006284">
    <property type="term" value="P:base-excision repair"/>
    <property type="evidence" value="ECO:0007669"/>
    <property type="project" value="InterPro"/>
</dbReference>
<proteinExistence type="predicted"/>
<dbReference type="PANTHER" id="PTHR30037:SF4">
    <property type="entry name" value="DNA-3-METHYLADENINE GLYCOSYLASE I"/>
    <property type="match status" value="1"/>
</dbReference>
<sequence>MSSVMHDAMSKQRCFWALHSSLETVYHDREWGVPAHDDRTLFEFILLEGAQAGLSWLSILRKREGYRQAFANFDVEQVARFDEARCQALLLNSEIIRNKLKIAAAVQNARAFLGIQEKFGSFDAFLWRFVDGQPRQNCWPCREDVPARTAESDALSKELKRRGFVFVGSIICYSFMQAIGMVNDHTIDCFRWHEVRTGERKPGEITYESNH</sequence>
<comment type="function">
    <text evidence="7">Hydrolysis of the deoxyribose N-glycosidic bond to excise 3-methyladenine from the damaged DNA polymer formed by alkylation lesions.</text>
</comment>
<dbReference type="InterPro" id="IPR052891">
    <property type="entry name" value="DNA-3mA_glycosylase"/>
</dbReference>
<dbReference type="FunFam" id="1.10.340.30:FF:000009">
    <property type="entry name" value="DNA-3-methyladenine glycosylase I"/>
    <property type="match status" value="1"/>
</dbReference>
<feature type="binding site" evidence="9">
    <location>
        <position position="27"/>
    </location>
    <ligand>
        <name>Zn(2+)</name>
        <dbReference type="ChEBI" id="CHEBI:29105"/>
    </ligand>
</feature>
<dbReference type="Gene3D" id="1.10.340.30">
    <property type="entry name" value="Hypothetical protein, domain 2"/>
    <property type="match status" value="1"/>
</dbReference>
<evidence type="ECO:0000256" key="9">
    <source>
        <dbReference type="PIRSR" id="PIRSR605019-1"/>
    </source>
</evidence>
<dbReference type="PANTHER" id="PTHR30037">
    <property type="entry name" value="DNA-3-METHYLADENINE GLYCOSYLASE 1"/>
    <property type="match status" value="1"/>
</dbReference>
<dbReference type="Proteomes" id="UP000290365">
    <property type="component" value="Chromosome"/>
</dbReference>
<feature type="binding site" evidence="9">
    <location>
        <position position="14"/>
    </location>
    <ligand>
        <name>Zn(2+)</name>
        <dbReference type="ChEBI" id="CHEBI:29105"/>
    </ligand>
</feature>
<dbReference type="OrthoDB" id="9807664at2"/>
<organism evidence="10 11">
    <name type="scientific">Ktedonosporobacter rubrisoli</name>
    <dbReference type="NCBI Taxonomy" id="2509675"/>
    <lineage>
        <taxon>Bacteria</taxon>
        <taxon>Bacillati</taxon>
        <taxon>Chloroflexota</taxon>
        <taxon>Ktedonobacteria</taxon>
        <taxon>Ktedonobacterales</taxon>
        <taxon>Ktedonosporobacteraceae</taxon>
        <taxon>Ktedonosporobacter</taxon>
    </lineage>
</organism>
<keyword evidence="11" id="KW-1185">Reference proteome</keyword>
<protein>
    <recommendedName>
        <fullName evidence="8">DNA-3-methyladenine glycosylase I</fullName>
        <ecNumber evidence="8">3.2.2.20</ecNumber>
    </recommendedName>
</protein>
<evidence type="ECO:0000313" key="10">
    <source>
        <dbReference type="EMBL" id="QBD74531.1"/>
    </source>
</evidence>
<dbReference type="EC" id="3.2.2.20" evidence="8"/>
<evidence type="ECO:0000256" key="1">
    <source>
        <dbReference type="ARBA" id="ARBA00022723"/>
    </source>
</evidence>
<dbReference type="InterPro" id="IPR005019">
    <property type="entry name" value="Adenine_glyco"/>
</dbReference>
<dbReference type="GO" id="GO:0046872">
    <property type="term" value="F:metal ion binding"/>
    <property type="evidence" value="ECO:0007669"/>
    <property type="project" value="UniProtKB-KW"/>
</dbReference>
<evidence type="ECO:0000256" key="7">
    <source>
        <dbReference type="ARBA" id="ARBA00057608"/>
    </source>
</evidence>
<evidence type="ECO:0000256" key="3">
    <source>
        <dbReference type="ARBA" id="ARBA00022801"/>
    </source>
</evidence>
<keyword evidence="1 9" id="KW-0479">Metal-binding</keyword>
<dbReference type="AlphaFoldDB" id="A0A4V0YY04"/>
<evidence type="ECO:0000256" key="4">
    <source>
        <dbReference type="ARBA" id="ARBA00022833"/>
    </source>
</evidence>
<feature type="binding site" evidence="9">
    <location>
        <position position="185"/>
    </location>
    <ligand>
        <name>Zn(2+)</name>
        <dbReference type="ChEBI" id="CHEBI:29105"/>
    </ligand>
</feature>
<keyword evidence="3" id="KW-0378">Hydrolase</keyword>
<comment type="catalytic activity">
    <reaction evidence="6">
        <text>Hydrolysis of alkylated DNA, releasing 3-methyladenine.</text>
        <dbReference type="EC" id="3.2.2.20"/>
    </reaction>
</comment>
<name>A0A4V0YY04_KTERU</name>
<dbReference type="InterPro" id="IPR011257">
    <property type="entry name" value="DNA_glycosylase"/>
</dbReference>
<keyword evidence="5" id="KW-0234">DNA repair</keyword>
<dbReference type="GO" id="GO:0008725">
    <property type="term" value="F:DNA-3-methyladenine glycosylase activity"/>
    <property type="evidence" value="ECO:0007669"/>
    <property type="project" value="UniProtKB-EC"/>
</dbReference>
<evidence type="ECO:0000256" key="6">
    <source>
        <dbReference type="ARBA" id="ARBA00052558"/>
    </source>
</evidence>
<keyword evidence="4 9" id="KW-0862">Zinc</keyword>
<evidence type="ECO:0000256" key="5">
    <source>
        <dbReference type="ARBA" id="ARBA00023204"/>
    </source>
</evidence>
<dbReference type="SUPFAM" id="SSF48150">
    <property type="entry name" value="DNA-glycosylase"/>
    <property type="match status" value="1"/>
</dbReference>
<dbReference type="EMBL" id="CP035758">
    <property type="protein sequence ID" value="QBD74531.1"/>
    <property type="molecule type" value="Genomic_DNA"/>
</dbReference>
<accession>A0A4V0YY04</accession>
<keyword evidence="2" id="KW-0227">DNA damage</keyword>
<dbReference type="KEGG" id="kbs:EPA93_00385"/>